<protein>
    <submittedName>
        <fullName evidence="5">GntR family transcriptional regulator</fullName>
    </submittedName>
</protein>
<evidence type="ECO:0000259" key="4">
    <source>
        <dbReference type="PROSITE" id="PS50949"/>
    </source>
</evidence>
<dbReference type="PRINTS" id="PR00035">
    <property type="entry name" value="HTHGNTR"/>
</dbReference>
<dbReference type="InterPro" id="IPR000524">
    <property type="entry name" value="Tscrpt_reg_HTH_GntR"/>
</dbReference>
<dbReference type="PROSITE" id="PS50949">
    <property type="entry name" value="HTH_GNTR"/>
    <property type="match status" value="1"/>
</dbReference>
<dbReference type="CDD" id="cd07377">
    <property type="entry name" value="WHTH_GntR"/>
    <property type="match status" value="1"/>
</dbReference>
<dbReference type="Proteomes" id="UP000318801">
    <property type="component" value="Unassembled WGS sequence"/>
</dbReference>
<dbReference type="SUPFAM" id="SSF48008">
    <property type="entry name" value="GntR ligand-binding domain-like"/>
    <property type="match status" value="1"/>
</dbReference>
<dbReference type="SMART" id="SM00895">
    <property type="entry name" value="FCD"/>
    <property type="match status" value="1"/>
</dbReference>
<dbReference type="Gene3D" id="1.10.10.10">
    <property type="entry name" value="Winged helix-like DNA-binding domain superfamily/Winged helix DNA-binding domain"/>
    <property type="match status" value="1"/>
</dbReference>
<dbReference type="GO" id="GO:0003700">
    <property type="term" value="F:DNA-binding transcription factor activity"/>
    <property type="evidence" value="ECO:0007669"/>
    <property type="project" value="InterPro"/>
</dbReference>
<evidence type="ECO:0000256" key="1">
    <source>
        <dbReference type="ARBA" id="ARBA00023015"/>
    </source>
</evidence>
<dbReference type="RefSeq" id="WP_141147733.1">
    <property type="nucleotide sequence ID" value="NZ_VHLG01000002.1"/>
</dbReference>
<keyword evidence="2" id="KW-0238">DNA-binding</keyword>
<keyword evidence="1" id="KW-0805">Transcription regulation</keyword>
<keyword evidence="6" id="KW-1185">Reference proteome</keyword>
<comment type="caution">
    <text evidence="5">The sequence shown here is derived from an EMBL/GenBank/DDBJ whole genome shotgun (WGS) entry which is preliminary data.</text>
</comment>
<dbReference type="Pfam" id="PF07729">
    <property type="entry name" value="FCD"/>
    <property type="match status" value="1"/>
</dbReference>
<dbReference type="PANTHER" id="PTHR43537:SF6">
    <property type="entry name" value="HTH-TYPE TRANSCRIPTIONAL REPRESSOR RSPR"/>
    <property type="match status" value="1"/>
</dbReference>
<dbReference type="EMBL" id="VHLG01000002">
    <property type="protein sequence ID" value="TPW32223.1"/>
    <property type="molecule type" value="Genomic_DNA"/>
</dbReference>
<reference evidence="5 6" key="1">
    <citation type="submission" date="2019-06" db="EMBL/GenBank/DDBJ databases">
        <authorList>
            <person name="Li M."/>
        </authorList>
    </citation>
    <scope>NUCLEOTIDE SEQUENCE [LARGE SCALE GENOMIC DNA]</scope>
    <source>
        <strain evidence="5 6">BGMRC2036</strain>
    </source>
</reference>
<accession>A0A506UCQ8</accession>
<evidence type="ECO:0000256" key="3">
    <source>
        <dbReference type="ARBA" id="ARBA00023163"/>
    </source>
</evidence>
<gene>
    <name evidence="5" type="ORF">FJU08_04220</name>
</gene>
<dbReference type="AlphaFoldDB" id="A0A506UCQ8"/>
<organism evidence="5 6">
    <name type="scientific">Martelella alba</name>
    <dbReference type="NCBI Taxonomy" id="2590451"/>
    <lineage>
        <taxon>Bacteria</taxon>
        <taxon>Pseudomonadati</taxon>
        <taxon>Pseudomonadota</taxon>
        <taxon>Alphaproteobacteria</taxon>
        <taxon>Hyphomicrobiales</taxon>
        <taxon>Aurantimonadaceae</taxon>
        <taxon>Martelella</taxon>
    </lineage>
</organism>
<evidence type="ECO:0000256" key="2">
    <source>
        <dbReference type="ARBA" id="ARBA00023125"/>
    </source>
</evidence>
<dbReference type="OrthoDB" id="9788098at2"/>
<sequence>MTETILPFPASIEPSGPVAAQLHVILRDLILRNELPPGTRLSESEIAARFSVSRQPVREAFIKLSEEGLLEIRPQRGSFVRRISQAAVMDARFVREAIEADIVRLLARKHDPAVIAELRAQLVRQKEAARDDANAFIKLDELFHRTLAEAAGKKRAWELLEGLKVQMDRVRYLSLLRFPMLKLTAQHEAVVDAIEASDQTSAETAIRGHLREILSDLPAIFGDKPEFFEDQRD</sequence>
<dbReference type="GO" id="GO:0003677">
    <property type="term" value="F:DNA binding"/>
    <property type="evidence" value="ECO:0007669"/>
    <property type="project" value="UniProtKB-KW"/>
</dbReference>
<evidence type="ECO:0000313" key="6">
    <source>
        <dbReference type="Proteomes" id="UP000318801"/>
    </source>
</evidence>
<name>A0A506UCQ8_9HYPH</name>
<dbReference type="InterPro" id="IPR036390">
    <property type="entry name" value="WH_DNA-bd_sf"/>
</dbReference>
<dbReference type="Pfam" id="PF00392">
    <property type="entry name" value="GntR"/>
    <property type="match status" value="1"/>
</dbReference>
<dbReference type="PANTHER" id="PTHR43537">
    <property type="entry name" value="TRANSCRIPTIONAL REGULATOR, GNTR FAMILY"/>
    <property type="match status" value="1"/>
</dbReference>
<dbReference type="InterPro" id="IPR011711">
    <property type="entry name" value="GntR_C"/>
</dbReference>
<dbReference type="InterPro" id="IPR008920">
    <property type="entry name" value="TF_FadR/GntR_C"/>
</dbReference>
<dbReference type="InterPro" id="IPR036388">
    <property type="entry name" value="WH-like_DNA-bd_sf"/>
</dbReference>
<evidence type="ECO:0000313" key="5">
    <source>
        <dbReference type="EMBL" id="TPW32223.1"/>
    </source>
</evidence>
<dbReference type="Gene3D" id="1.20.120.530">
    <property type="entry name" value="GntR ligand-binding domain-like"/>
    <property type="match status" value="1"/>
</dbReference>
<feature type="domain" description="HTH gntR-type" evidence="4">
    <location>
        <begin position="16"/>
        <end position="83"/>
    </location>
</feature>
<dbReference type="SMART" id="SM00345">
    <property type="entry name" value="HTH_GNTR"/>
    <property type="match status" value="1"/>
</dbReference>
<keyword evidence="3" id="KW-0804">Transcription</keyword>
<proteinExistence type="predicted"/>
<dbReference type="SUPFAM" id="SSF46785">
    <property type="entry name" value="Winged helix' DNA-binding domain"/>
    <property type="match status" value="1"/>
</dbReference>